<comment type="caution">
    <text evidence="1">The sequence shown here is derived from an EMBL/GenBank/DDBJ whole genome shotgun (WGS) entry which is preliminary data.</text>
</comment>
<reference evidence="1 2" key="1">
    <citation type="journal article" date="2020" name="Mol. Biol. Evol.">
        <title>Distinct Expression and Methylation Patterns for Genes with Different Fates following a Single Whole-Genome Duplication in Flowering Plants.</title>
        <authorList>
            <person name="Shi T."/>
            <person name="Rahmani R.S."/>
            <person name="Gugger P.F."/>
            <person name="Wang M."/>
            <person name="Li H."/>
            <person name="Zhang Y."/>
            <person name="Li Z."/>
            <person name="Wang Q."/>
            <person name="Van de Peer Y."/>
            <person name="Marchal K."/>
            <person name="Chen J."/>
        </authorList>
    </citation>
    <scope>NUCLEOTIDE SEQUENCE [LARGE SCALE GENOMIC DNA]</scope>
    <source>
        <tissue evidence="1">Leaf</tissue>
    </source>
</reference>
<keyword evidence="2" id="KW-1185">Reference proteome</keyword>
<dbReference type="AlphaFoldDB" id="A0A822YPZ0"/>
<accession>A0A822YPZ0</accession>
<gene>
    <name evidence="1" type="ORF">HUJ06_006884</name>
</gene>
<organism evidence="1 2">
    <name type="scientific">Nelumbo nucifera</name>
    <name type="common">Sacred lotus</name>
    <dbReference type="NCBI Taxonomy" id="4432"/>
    <lineage>
        <taxon>Eukaryota</taxon>
        <taxon>Viridiplantae</taxon>
        <taxon>Streptophyta</taxon>
        <taxon>Embryophyta</taxon>
        <taxon>Tracheophyta</taxon>
        <taxon>Spermatophyta</taxon>
        <taxon>Magnoliopsida</taxon>
        <taxon>Proteales</taxon>
        <taxon>Nelumbonaceae</taxon>
        <taxon>Nelumbo</taxon>
    </lineage>
</organism>
<evidence type="ECO:0000313" key="1">
    <source>
        <dbReference type="EMBL" id="DAD36244.1"/>
    </source>
</evidence>
<sequence>MGNCSLKGVVTGSGRSSNLIRIMTDSGGIMELEGPMLVRTIVSDYPGYGIFRQGHISTPLFHHDLLLNGEVYYLLPLKINETGAPNGKLIRDQLNSNRVGSLRLPAGTLSDLVFNSTMEPAALQVLPSPGKGVWKVKLVIDTKQLEEILSEQVNTEALIEKMRTVASLSTAAPKRTKGAWNVTWRPTLSGACRVPLEDLIM</sequence>
<dbReference type="PANTHER" id="PTHR33148">
    <property type="entry name" value="PLASTID MOVEMENT IMPAIRED PROTEIN-RELATED"/>
    <property type="match status" value="1"/>
</dbReference>
<proteinExistence type="predicted"/>
<evidence type="ECO:0000313" key="2">
    <source>
        <dbReference type="Proteomes" id="UP000607653"/>
    </source>
</evidence>
<dbReference type="EMBL" id="DUZY01000004">
    <property type="protein sequence ID" value="DAD36244.1"/>
    <property type="molecule type" value="Genomic_DNA"/>
</dbReference>
<dbReference type="Proteomes" id="UP000607653">
    <property type="component" value="Unassembled WGS sequence"/>
</dbReference>
<dbReference type="Pfam" id="PF14009">
    <property type="entry name" value="PADRE"/>
    <property type="match status" value="1"/>
</dbReference>
<name>A0A822YPZ0_NELNU</name>
<protein>
    <submittedName>
        <fullName evidence="1">Uncharacterized protein</fullName>
    </submittedName>
</protein>
<dbReference type="InterPro" id="IPR025322">
    <property type="entry name" value="PADRE_dom"/>
</dbReference>
<dbReference type="PANTHER" id="PTHR33148:SF33">
    <property type="entry name" value="DUF4228 DOMAIN PROTEIN"/>
    <property type="match status" value="1"/>
</dbReference>